<gene>
    <name evidence="7" type="ORF">SAMN06295998_103399</name>
</gene>
<dbReference type="Proteomes" id="UP000192330">
    <property type="component" value="Unassembled WGS sequence"/>
</dbReference>
<keyword evidence="1 4" id="KW-0547">Nucleotide-binding</keyword>
<dbReference type="Pfam" id="PF22740">
    <property type="entry name" value="PapZ_C"/>
    <property type="match status" value="1"/>
</dbReference>
<evidence type="ECO:0000256" key="4">
    <source>
        <dbReference type="HAMAP-Rule" id="MF_00636"/>
    </source>
</evidence>
<dbReference type="InterPro" id="IPR027417">
    <property type="entry name" value="P-loop_NTPase"/>
</dbReference>
<keyword evidence="8" id="KW-1185">Reference proteome</keyword>
<keyword evidence="2 4" id="KW-0067">ATP-binding</keyword>
<dbReference type="STRING" id="1387277.SAMN06295998_103399"/>
<dbReference type="PANTHER" id="PTHR30448:SF0">
    <property type="entry name" value="RNASE ADAPTER PROTEIN RAPZ"/>
    <property type="match status" value="1"/>
</dbReference>
<dbReference type="PIRSF" id="PIRSF005052">
    <property type="entry name" value="P-loopkin"/>
    <property type="match status" value="1"/>
</dbReference>
<dbReference type="Gene3D" id="3.40.50.300">
    <property type="entry name" value="P-loop containing nucleotide triphosphate hydrolases"/>
    <property type="match status" value="1"/>
</dbReference>
<dbReference type="InterPro" id="IPR053930">
    <property type="entry name" value="RapZ-like_N"/>
</dbReference>
<dbReference type="GO" id="GO:0005524">
    <property type="term" value="F:ATP binding"/>
    <property type="evidence" value="ECO:0007669"/>
    <property type="project" value="UniProtKB-UniRule"/>
</dbReference>
<accession>A0A1W2AZ09</accession>
<dbReference type="PANTHER" id="PTHR30448">
    <property type="entry name" value="RNASE ADAPTER PROTEIN RAPZ"/>
    <property type="match status" value="1"/>
</dbReference>
<evidence type="ECO:0000313" key="7">
    <source>
        <dbReference type="EMBL" id="SMC65949.1"/>
    </source>
</evidence>
<dbReference type="Pfam" id="PF03668">
    <property type="entry name" value="RapZ-like_N"/>
    <property type="match status" value="1"/>
</dbReference>
<reference evidence="7 8" key="1">
    <citation type="submission" date="2017-04" db="EMBL/GenBank/DDBJ databases">
        <authorList>
            <person name="Afonso C.L."/>
            <person name="Miller P.J."/>
            <person name="Scott M.A."/>
            <person name="Spackman E."/>
            <person name="Goraichik I."/>
            <person name="Dimitrov K.M."/>
            <person name="Suarez D.L."/>
            <person name="Swayne D.E."/>
        </authorList>
    </citation>
    <scope>NUCLEOTIDE SEQUENCE [LARGE SCALE GENOMIC DNA]</scope>
    <source>
        <strain evidence="7 8">CGMCC 1.12644</strain>
    </source>
</reference>
<evidence type="ECO:0000256" key="2">
    <source>
        <dbReference type="ARBA" id="ARBA00022840"/>
    </source>
</evidence>
<dbReference type="OrthoDB" id="9784461at2"/>
<feature type="binding site" evidence="4">
    <location>
        <begin position="16"/>
        <end position="23"/>
    </location>
    <ligand>
        <name>ATP</name>
        <dbReference type="ChEBI" id="CHEBI:30616"/>
    </ligand>
</feature>
<dbReference type="AlphaFoldDB" id="A0A1W2AZ09"/>
<name>A0A1W2AZ09_9RHOB</name>
<evidence type="ECO:0000313" key="8">
    <source>
        <dbReference type="Proteomes" id="UP000192330"/>
    </source>
</evidence>
<evidence type="ECO:0000256" key="3">
    <source>
        <dbReference type="ARBA" id="ARBA00023134"/>
    </source>
</evidence>
<dbReference type="GO" id="GO:0005525">
    <property type="term" value="F:GTP binding"/>
    <property type="evidence" value="ECO:0007669"/>
    <property type="project" value="UniProtKB-UniRule"/>
</dbReference>
<sequence length="307" mass="33545">MAAPDAETQRVILVTGPSGAGRTTAINALEDLGFEAIDNLPLGLIPRLIDGVSLRPMALGIDARGRDFSPEGLLDLQAQLSNDQRVTVELLYLDCRAEVLLRRFSETRRRHPLSPDDAPGEGIAREMEMLAPVRSGADLLIETSDLTPHDLRAQVQRWFGSETGQGMAVALHSFSYKRGLPNGLDMVFDCRFLHNPFWQKDLRKLTGLDAAVSDYVSRDARHAPFIEKVTDLVAFVLPASVEEGKAHFSVGFGCTGGQHRSVAVTECVAAALALQGWRVSIRHRELERLGLAAETSRIVKTGGEARN</sequence>
<dbReference type="EMBL" id="FWYD01000003">
    <property type="protein sequence ID" value="SMC65949.1"/>
    <property type="molecule type" value="Genomic_DNA"/>
</dbReference>
<proteinExistence type="inferred from homology"/>
<dbReference type="InterPro" id="IPR053931">
    <property type="entry name" value="RapZ_C"/>
</dbReference>
<feature type="domain" description="RapZ C-terminal" evidence="6">
    <location>
        <begin position="167"/>
        <end position="287"/>
    </location>
</feature>
<feature type="binding site" evidence="4">
    <location>
        <begin position="62"/>
        <end position="65"/>
    </location>
    <ligand>
        <name>GTP</name>
        <dbReference type="ChEBI" id="CHEBI:37565"/>
    </ligand>
</feature>
<dbReference type="SUPFAM" id="SSF52540">
    <property type="entry name" value="P-loop containing nucleoside triphosphate hydrolases"/>
    <property type="match status" value="1"/>
</dbReference>
<evidence type="ECO:0000259" key="6">
    <source>
        <dbReference type="Pfam" id="PF22740"/>
    </source>
</evidence>
<dbReference type="InterPro" id="IPR005337">
    <property type="entry name" value="RapZ-like"/>
</dbReference>
<evidence type="ECO:0000259" key="5">
    <source>
        <dbReference type="Pfam" id="PF03668"/>
    </source>
</evidence>
<protein>
    <submittedName>
        <fullName evidence="7">UPF0042 nucleotide-binding protein</fullName>
    </submittedName>
</protein>
<feature type="domain" description="RapZ-like N-terminal" evidence="5">
    <location>
        <begin position="11"/>
        <end position="161"/>
    </location>
</feature>
<dbReference type="HAMAP" id="MF_00636">
    <property type="entry name" value="RapZ_like"/>
    <property type="match status" value="1"/>
</dbReference>
<dbReference type="RefSeq" id="WP_084351935.1">
    <property type="nucleotide sequence ID" value="NZ_FWYD01000003.1"/>
</dbReference>
<dbReference type="NCBIfam" id="NF003828">
    <property type="entry name" value="PRK05416.1"/>
    <property type="match status" value="1"/>
</dbReference>
<organism evidence="7 8">
    <name type="scientific">Primorskyibacter flagellatus</name>
    <dbReference type="NCBI Taxonomy" id="1387277"/>
    <lineage>
        <taxon>Bacteria</taxon>
        <taxon>Pseudomonadati</taxon>
        <taxon>Pseudomonadota</taxon>
        <taxon>Alphaproteobacteria</taxon>
        <taxon>Rhodobacterales</taxon>
        <taxon>Roseobacteraceae</taxon>
        <taxon>Primorskyibacter</taxon>
    </lineage>
</organism>
<keyword evidence="3 4" id="KW-0342">GTP-binding</keyword>
<evidence type="ECO:0000256" key="1">
    <source>
        <dbReference type="ARBA" id="ARBA00022741"/>
    </source>
</evidence>